<name>A0A3A1UY65_9BACL</name>
<accession>A0A3A1UY65</accession>
<keyword evidence="3" id="KW-1185">Reference proteome</keyword>
<protein>
    <submittedName>
        <fullName evidence="2">Glycosyltransferase</fullName>
    </submittedName>
</protein>
<dbReference type="InterPro" id="IPR001296">
    <property type="entry name" value="Glyco_trans_1"/>
</dbReference>
<evidence type="ECO:0000313" key="2">
    <source>
        <dbReference type="EMBL" id="RIX52626.1"/>
    </source>
</evidence>
<dbReference type="GO" id="GO:0016757">
    <property type="term" value="F:glycosyltransferase activity"/>
    <property type="evidence" value="ECO:0007669"/>
    <property type="project" value="InterPro"/>
</dbReference>
<dbReference type="Gene3D" id="3.40.50.2000">
    <property type="entry name" value="Glycogen Phosphorylase B"/>
    <property type="match status" value="2"/>
</dbReference>
<dbReference type="PANTHER" id="PTHR12526:SF630">
    <property type="entry name" value="GLYCOSYLTRANSFERASE"/>
    <property type="match status" value="1"/>
</dbReference>
<gene>
    <name evidence="2" type="ORF">D3P08_11430</name>
</gene>
<dbReference type="SUPFAM" id="SSF53756">
    <property type="entry name" value="UDP-Glycosyltransferase/glycogen phosphorylase"/>
    <property type="match status" value="1"/>
</dbReference>
<organism evidence="2 3">
    <name type="scientific">Paenibacillus nanensis</name>
    <dbReference type="NCBI Taxonomy" id="393251"/>
    <lineage>
        <taxon>Bacteria</taxon>
        <taxon>Bacillati</taxon>
        <taxon>Bacillota</taxon>
        <taxon>Bacilli</taxon>
        <taxon>Bacillales</taxon>
        <taxon>Paenibacillaceae</taxon>
        <taxon>Paenibacillus</taxon>
    </lineage>
</organism>
<dbReference type="EMBL" id="QXQA01000006">
    <property type="protein sequence ID" value="RIX52626.1"/>
    <property type="molecule type" value="Genomic_DNA"/>
</dbReference>
<comment type="caution">
    <text evidence="2">The sequence shown here is derived from an EMBL/GenBank/DDBJ whole genome shotgun (WGS) entry which is preliminary data.</text>
</comment>
<reference evidence="2 3" key="1">
    <citation type="submission" date="2018-09" db="EMBL/GenBank/DDBJ databases">
        <title>Paenibacillus aracenensis nov. sp. isolated from a cave in southern Spain.</title>
        <authorList>
            <person name="Jurado V."/>
            <person name="Gutierrez-Patricio S."/>
            <person name="Gonzalez-Pimentel J.L."/>
            <person name="Miller A.Z."/>
            <person name="Laiz L."/>
            <person name="Saiz-Jimenez C."/>
        </authorList>
    </citation>
    <scope>NUCLEOTIDE SEQUENCE [LARGE SCALE GENOMIC DNA]</scope>
    <source>
        <strain evidence="2 3">DSM 22867</strain>
    </source>
</reference>
<dbReference type="PANTHER" id="PTHR12526">
    <property type="entry name" value="GLYCOSYLTRANSFERASE"/>
    <property type="match status" value="1"/>
</dbReference>
<evidence type="ECO:0000313" key="3">
    <source>
        <dbReference type="Proteomes" id="UP000266482"/>
    </source>
</evidence>
<evidence type="ECO:0000259" key="1">
    <source>
        <dbReference type="Pfam" id="PF00534"/>
    </source>
</evidence>
<dbReference type="Pfam" id="PF00534">
    <property type="entry name" value="Glycos_transf_1"/>
    <property type="match status" value="1"/>
</dbReference>
<dbReference type="CDD" id="cd03811">
    <property type="entry name" value="GT4_GT28_WabH-like"/>
    <property type="match status" value="1"/>
</dbReference>
<dbReference type="OrthoDB" id="9813638at2"/>
<dbReference type="RefSeq" id="WP_119599835.1">
    <property type="nucleotide sequence ID" value="NZ_QXQA01000006.1"/>
</dbReference>
<keyword evidence="2" id="KW-0808">Transferase</keyword>
<proteinExistence type="predicted"/>
<dbReference type="AlphaFoldDB" id="A0A3A1UY65"/>
<sequence length="402" mass="46032">MKRVLFVIDSLNSGGAEKSLISLLTLFDYSKYKVDLLLFSKQGLYLPLLPKQVRLLEVPDSVKSYEEGIRKLIADRKFKTLFNKMMLYIAHRQNIQRKRKHHAQINWRWMADRIAKLDTTYDAAIAYSQGIPTYFVAEKVHAAKKFCWINTDYRAAQYDKKFDAPFYARFQNIVAVSDVNKEVFTAEMPEAAGKTKVVYDIVSTAMISAMALQKGGFEHDCDGTRILTIGRLVESKGYDLAIEACIRLKEKGYRFVWYIIGEGPLKEELERSIKSNGLNEHMKLLGTFHNPYTFLKQSDIYVQPSRFEGFGLAIAEARCLQKPVVATNFPVVHNQIKDRWNGLIVQMSGEALYEGIRELIDDPGLRDSIIQHLKIEDVGTENEIHKVYELIESNIDGAETQP</sequence>
<feature type="domain" description="Glycosyl transferase family 1" evidence="1">
    <location>
        <begin position="223"/>
        <end position="371"/>
    </location>
</feature>
<dbReference type="Proteomes" id="UP000266482">
    <property type="component" value="Unassembled WGS sequence"/>
</dbReference>